<name>A0ABU3U7Q6_9FLAO</name>
<dbReference type="InterPro" id="IPR018584">
    <property type="entry name" value="GT87"/>
</dbReference>
<feature type="transmembrane region" description="Helical" evidence="8">
    <location>
        <begin position="404"/>
        <end position="424"/>
    </location>
</feature>
<evidence type="ECO:0000256" key="1">
    <source>
        <dbReference type="ARBA" id="ARBA00004651"/>
    </source>
</evidence>
<feature type="transmembrane region" description="Helical" evidence="8">
    <location>
        <begin position="155"/>
        <end position="170"/>
    </location>
</feature>
<feature type="transmembrane region" description="Helical" evidence="8">
    <location>
        <begin position="177"/>
        <end position="200"/>
    </location>
</feature>
<keyword evidence="3 9" id="KW-0808">Transferase</keyword>
<organism evidence="9 10">
    <name type="scientific">Gilvirhabdus luticola</name>
    <dbReference type="NCBI Taxonomy" id="3079858"/>
    <lineage>
        <taxon>Bacteria</taxon>
        <taxon>Pseudomonadati</taxon>
        <taxon>Bacteroidota</taxon>
        <taxon>Flavobacteriia</taxon>
        <taxon>Flavobacteriales</taxon>
        <taxon>Flavobacteriaceae</taxon>
        <taxon>Gilvirhabdus</taxon>
    </lineage>
</organism>
<feature type="transmembrane region" description="Helical" evidence="8">
    <location>
        <begin position="99"/>
        <end position="120"/>
    </location>
</feature>
<keyword evidence="4 8" id="KW-0812">Transmembrane</keyword>
<evidence type="ECO:0000256" key="3">
    <source>
        <dbReference type="ARBA" id="ARBA00022679"/>
    </source>
</evidence>
<evidence type="ECO:0000256" key="7">
    <source>
        <dbReference type="ARBA" id="ARBA00024033"/>
    </source>
</evidence>
<accession>A0ABU3U7Q6</accession>
<reference evidence="9 10" key="1">
    <citation type="submission" date="2023-10" db="EMBL/GenBank/DDBJ databases">
        <title>Marimonas sp. nov. isolated from tidal mud flat.</title>
        <authorList>
            <person name="Jaincy N.J."/>
            <person name="Srinivasan S."/>
            <person name="Lee S.-S."/>
        </authorList>
    </citation>
    <scope>NUCLEOTIDE SEQUENCE [LARGE SCALE GENOMIC DNA]</scope>
    <source>
        <strain evidence="9 10">MJ-SS3</strain>
    </source>
</reference>
<dbReference type="EC" id="2.4.-.-" evidence="9"/>
<comment type="similarity">
    <text evidence="7">Belongs to the glycosyltransferase 87 family.</text>
</comment>
<keyword evidence="2" id="KW-1003">Cell membrane</keyword>
<evidence type="ECO:0000256" key="2">
    <source>
        <dbReference type="ARBA" id="ARBA00022475"/>
    </source>
</evidence>
<evidence type="ECO:0000256" key="8">
    <source>
        <dbReference type="SAM" id="Phobius"/>
    </source>
</evidence>
<feature type="transmembrane region" description="Helical" evidence="8">
    <location>
        <begin position="280"/>
        <end position="302"/>
    </location>
</feature>
<feature type="transmembrane region" description="Helical" evidence="8">
    <location>
        <begin position="12"/>
        <end position="32"/>
    </location>
</feature>
<comment type="caution">
    <text evidence="9">The sequence shown here is derived from an EMBL/GenBank/DDBJ whole genome shotgun (WGS) entry which is preliminary data.</text>
</comment>
<keyword evidence="9" id="KW-0328">Glycosyltransferase</keyword>
<evidence type="ECO:0000256" key="5">
    <source>
        <dbReference type="ARBA" id="ARBA00022989"/>
    </source>
</evidence>
<protein>
    <submittedName>
        <fullName evidence="9">Glycosyltransferase family 87 protein</fullName>
        <ecNumber evidence="9">2.4.-.-</ecNumber>
    </submittedName>
</protein>
<proteinExistence type="inferred from homology"/>
<dbReference type="GO" id="GO:0016757">
    <property type="term" value="F:glycosyltransferase activity"/>
    <property type="evidence" value="ECO:0007669"/>
    <property type="project" value="UniProtKB-KW"/>
</dbReference>
<gene>
    <name evidence="9" type="ORF">RXV94_09725</name>
</gene>
<feature type="transmembrane region" description="Helical" evidence="8">
    <location>
        <begin position="375"/>
        <end position="397"/>
    </location>
</feature>
<evidence type="ECO:0000256" key="4">
    <source>
        <dbReference type="ARBA" id="ARBA00022692"/>
    </source>
</evidence>
<sequence>MNKNKISFVTELKWYIPLVVFITYFIVTSYNFQLHDFANYYFASKAGLEFEDSSFIYSIYSFNSYLWSLGYPEVLVDFYINSPFTIAVFSPFLWFENAFVAKLIFNILSSVFFLASLYLLLKSKFNKKQSSIFFILLPVLFFVPLRNQILFGQSYFLVFSCIVFALLLIEKQKEIKAGFILVLASLLKIFPVIYGLHLLLNKKYKALAISTLVVLSLILIAIWQSGLEIWKTYLVEVLPTTFKNHSGIGYQFNAQSVSVFLKTLFVKDVYYNPEAIVDSFATYTVLTWLYKSFIIALFIQGIRENSNNVFKVFVITTVSLFLLQDRTATYAQLLWIIPLSYLFTSKISIKIKYLMVLEILIICNIPLRWLEELPIILKFGRMWLMLIVGIIFLFHFVKKIKPKFILYTCCFTIPISIFSIVKYVPSKAEYVLPNTDYFLVHEYSAEKGYLTYKALGRNGEVEENTEIKINSISENELKVIDNQVYFRGQQITFDNSLKTRPKLINNSEIYFLSDYNTRRGQFTLKKIVID</sequence>
<dbReference type="Proteomes" id="UP001268651">
    <property type="component" value="Unassembled WGS sequence"/>
</dbReference>
<comment type="subcellular location">
    <subcellularLocation>
        <location evidence="1">Cell membrane</location>
        <topology evidence="1">Multi-pass membrane protein</topology>
    </subcellularLocation>
</comment>
<keyword evidence="6 8" id="KW-0472">Membrane</keyword>
<feature type="transmembrane region" description="Helical" evidence="8">
    <location>
        <begin position="351"/>
        <end position="369"/>
    </location>
</feature>
<feature type="transmembrane region" description="Helical" evidence="8">
    <location>
        <begin position="206"/>
        <end position="223"/>
    </location>
</feature>
<keyword evidence="10" id="KW-1185">Reference proteome</keyword>
<dbReference type="EMBL" id="JAWHTF010000005">
    <property type="protein sequence ID" value="MDU8886438.1"/>
    <property type="molecule type" value="Genomic_DNA"/>
</dbReference>
<keyword evidence="5 8" id="KW-1133">Transmembrane helix</keyword>
<dbReference type="RefSeq" id="WP_316662480.1">
    <property type="nucleotide sequence ID" value="NZ_JAWHTF010000005.1"/>
</dbReference>
<evidence type="ECO:0000313" key="9">
    <source>
        <dbReference type="EMBL" id="MDU8886438.1"/>
    </source>
</evidence>
<evidence type="ECO:0000256" key="6">
    <source>
        <dbReference type="ARBA" id="ARBA00023136"/>
    </source>
</evidence>
<dbReference type="Pfam" id="PF09594">
    <property type="entry name" value="GT87"/>
    <property type="match status" value="1"/>
</dbReference>
<evidence type="ECO:0000313" key="10">
    <source>
        <dbReference type="Proteomes" id="UP001268651"/>
    </source>
</evidence>